<evidence type="ECO:0000313" key="2">
    <source>
        <dbReference type="Proteomes" id="UP000276133"/>
    </source>
</evidence>
<comment type="caution">
    <text evidence="1">The sequence shown here is derived from an EMBL/GenBank/DDBJ whole genome shotgun (WGS) entry which is preliminary data.</text>
</comment>
<dbReference type="Proteomes" id="UP000276133">
    <property type="component" value="Unassembled WGS sequence"/>
</dbReference>
<proteinExistence type="predicted"/>
<sequence length="74" mass="8680">MLKGIDREFTLFLPCSYSSFHGSKKMIPIIEWVQGYTERFNNKAKECFHLQLKSLLRSALIKKLNKHFCSTPTE</sequence>
<dbReference type="AlphaFoldDB" id="A0A3M7T493"/>
<organism evidence="1 2">
    <name type="scientific">Brachionus plicatilis</name>
    <name type="common">Marine rotifer</name>
    <name type="synonym">Brachionus muelleri</name>
    <dbReference type="NCBI Taxonomy" id="10195"/>
    <lineage>
        <taxon>Eukaryota</taxon>
        <taxon>Metazoa</taxon>
        <taxon>Spiralia</taxon>
        <taxon>Gnathifera</taxon>
        <taxon>Rotifera</taxon>
        <taxon>Eurotatoria</taxon>
        <taxon>Monogononta</taxon>
        <taxon>Pseudotrocha</taxon>
        <taxon>Ploima</taxon>
        <taxon>Brachionidae</taxon>
        <taxon>Brachionus</taxon>
    </lineage>
</organism>
<keyword evidence="2" id="KW-1185">Reference proteome</keyword>
<name>A0A3M7T493_BRAPC</name>
<gene>
    <name evidence="1" type="ORF">BpHYR1_026232</name>
</gene>
<accession>A0A3M7T493</accession>
<dbReference type="EMBL" id="REGN01000333">
    <property type="protein sequence ID" value="RNA42660.1"/>
    <property type="molecule type" value="Genomic_DNA"/>
</dbReference>
<reference evidence="1 2" key="1">
    <citation type="journal article" date="2018" name="Sci. Rep.">
        <title>Genomic signatures of local adaptation to the degree of environmental predictability in rotifers.</title>
        <authorList>
            <person name="Franch-Gras L."/>
            <person name="Hahn C."/>
            <person name="Garcia-Roger E.M."/>
            <person name="Carmona M.J."/>
            <person name="Serra M."/>
            <person name="Gomez A."/>
        </authorList>
    </citation>
    <scope>NUCLEOTIDE SEQUENCE [LARGE SCALE GENOMIC DNA]</scope>
    <source>
        <strain evidence="1">HYR1</strain>
    </source>
</reference>
<protein>
    <submittedName>
        <fullName evidence="1">Uncharacterized protein</fullName>
    </submittedName>
</protein>
<evidence type="ECO:0000313" key="1">
    <source>
        <dbReference type="EMBL" id="RNA42660.1"/>
    </source>
</evidence>